<proteinExistence type="predicted"/>
<comment type="caution">
    <text evidence="2">The sequence shown here is derived from an EMBL/GenBank/DDBJ whole genome shotgun (WGS) entry which is preliminary data.</text>
</comment>
<keyword evidence="3" id="KW-1185">Reference proteome</keyword>
<feature type="chain" id="PRO_5025530031" evidence="1">
    <location>
        <begin position="20"/>
        <end position="55"/>
    </location>
</feature>
<dbReference type="AlphaFoldDB" id="A0A6A4NMD4"/>
<gene>
    <name evidence="2" type="ORF">Lalb_Chr21g0315131</name>
</gene>
<name>A0A6A4NMD4_LUPAL</name>
<evidence type="ECO:0000313" key="3">
    <source>
        <dbReference type="Proteomes" id="UP000447434"/>
    </source>
</evidence>
<organism evidence="2 3">
    <name type="scientific">Lupinus albus</name>
    <name type="common">White lupine</name>
    <name type="synonym">Lupinus termis</name>
    <dbReference type="NCBI Taxonomy" id="3870"/>
    <lineage>
        <taxon>Eukaryota</taxon>
        <taxon>Viridiplantae</taxon>
        <taxon>Streptophyta</taxon>
        <taxon>Embryophyta</taxon>
        <taxon>Tracheophyta</taxon>
        <taxon>Spermatophyta</taxon>
        <taxon>Magnoliopsida</taxon>
        <taxon>eudicotyledons</taxon>
        <taxon>Gunneridae</taxon>
        <taxon>Pentapetalae</taxon>
        <taxon>rosids</taxon>
        <taxon>fabids</taxon>
        <taxon>Fabales</taxon>
        <taxon>Fabaceae</taxon>
        <taxon>Papilionoideae</taxon>
        <taxon>50 kb inversion clade</taxon>
        <taxon>genistoids sensu lato</taxon>
        <taxon>core genistoids</taxon>
        <taxon>Genisteae</taxon>
        <taxon>Lupinus</taxon>
    </lineage>
</organism>
<keyword evidence="1" id="KW-0732">Signal</keyword>
<accession>A0A6A4NMD4</accession>
<dbReference type="EMBL" id="WOCE01000021">
    <property type="protein sequence ID" value="KAE9590021.1"/>
    <property type="molecule type" value="Genomic_DNA"/>
</dbReference>
<reference evidence="3" key="1">
    <citation type="journal article" date="2020" name="Nat. Commun.">
        <title>Genome sequence of the cluster root forming white lupin.</title>
        <authorList>
            <person name="Hufnagel B."/>
            <person name="Marques A."/>
            <person name="Soriano A."/>
            <person name="Marques L."/>
            <person name="Divol F."/>
            <person name="Doumas P."/>
            <person name="Sallet E."/>
            <person name="Mancinotti D."/>
            <person name="Carrere S."/>
            <person name="Marande W."/>
            <person name="Arribat S."/>
            <person name="Keller J."/>
            <person name="Huneau C."/>
            <person name="Blein T."/>
            <person name="Aime D."/>
            <person name="Laguerre M."/>
            <person name="Taylor J."/>
            <person name="Schubert V."/>
            <person name="Nelson M."/>
            <person name="Geu-Flores F."/>
            <person name="Crespi M."/>
            <person name="Gallardo-Guerrero K."/>
            <person name="Delaux P.-M."/>
            <person name="Salse J."/>
            <person name="Berges H."/>
            <person name="Guyot R."/>
            <person name="Gouzy J."/>
            <person name="Peret B."/>
        </authorList>
    </citation>
    <scope>NUCLEOTIDE SEQUENCE [LARGE SCALE GENOMIC DNA]</scope>
    <source>
        <strain evidence="3">cv. Amiga</strain>
    </source>
</reference>
<sequence>MPSSHYFCFLEVLPAYSLALYLEPCYPFVQYARHAIGLSIGRTNQLSSHLSPFQT</sequence>
<protein>
    <submittedName>
        <fullName evidence="2">Uncharacterized protein</fullName>
    </submittedName>
</protein>
<feature type="signal peptide" evidence="1">
    <location>
        <begin position="1"/>
        <end position="19"/>
    </location>
</feature>
<evidence type="ECO:0000313" key="2">
    <source>
        <dbReference type="EMBL" id="KAE9590021.1"/>
    </source>
</evidence>
<evidence type="ECO:0000256" key="1">
    <source>
        <dbReference type="SAM" id="SignalP"/>
    </source>
</evidence>
<dbReference type="Proteomes" id="UP000447434">
    <property type="component" value="Chromosome 21"/>
</dbReference>